<sequence length="247" mass="26902">MSGAAQAAPLVAGVDGCKGGWVAVYFPNRHPGEAKLLKVTQFADLLAPDPDLKVLAVDMPMGLPAHIGPDGRGPEKAVRKLLGERQSSVFSVPSRAAVFCTDYREACDVAQQTSEPARKVSKQCFYLFPKIREVDAVLTPRSENRIFEVHPEVAFWRLNDGAPMSLPKKVKSRANGPGLDQRQALLQKYGFTSAFLEQKRPAGVGRDDLLDAAVNSLIAMRILSGEARAFPTDFVRDGKGLRMAIWA</sequence>
<comment type="caution">
    <text evidence="1">The sequence shown here is derived from an EMBL/GenBank/DDBJ whole genome shotgun (WGS) entry which is preliminary data.</text>
</comment>
<dbReference type="EMBL" id="JAFLNF010000007">
    <property type="protein sequence ID" value="MBO0346638.1"/>
    <property type="molecule type" value="Genomic_DNA"/>
</dbReference>
<proteinExistence type="predicted"/>
<dbReference type="Proteomes" id="UP000664779">
    <property type="component" value="Unassembled WGS sequence"/>
</dbReference>
<reference evidence="1" key="1">
    <citation type="submission" date="2021-03" db="EMBL/GenBank/DDBJ databases">
        <title>Roseibium sp. CAU 1637 isolated from Incheon.</title>
        <authorList>
            <person name="Kim W."/>
        </authorList>
    </citation>
    <scope>NUCLEOTIDE SEQUENCE</scope>
    <source>
        <strain evidence="1">CAU 1637</strain>
    </source>
</reference>
<gene>
    <name evidence="1" type="ORF">J0X15_15510</name>
</gene>
<evidence type="ECO:0000313" key="2">
    <source>
        <dbReference type="Proteomes" id="UP000664779"/>
    </source>
</evidence>
<protein>
    <submittedName>
        <fullName evidence="1">DUF429 domain-containing protein</fullName>
    </submittedName>
</protein>
<evidence type="ECO:0000313" key="1">
    <source>
        <dbReference type="EMBL" id="MBO0346638.1"/>
    </source>
</evidence>
<accession>A0A939ES76</accession>
<dbReference type="Pfam" id="PF04250">
    <property type="entry name" value="DUF429"/>
    <property type="match status" value="1"/>
</dbReference>
<dbReference type="InterPro" id="IPR007362">
    <property type="entry name" value="DUF429"/>
</dbReference>
<organism evidence="1 2">
    <name type="scientific">Roseibium limicola</name>
    <dbReference type="NCBI Taxonomy" id="2816037"/>
    <lineage>
        <taxon>Bacteria</taxon>
        <taxon>Pseudomonadati</taxon>
        <taxon>Pseudomonadota</taxon>
        <taxon>Alphaproteobacteria</taxon>
        <taxon>Hyphomicrobiales</taxon>
        <taxon>Stappiaceae</taxon>
        <taxon>Roseibium</taxon>
    </lineage>
</organism>
<name>A0A939ES76_9HYPH</name>
<keyword evidence="2" id="KW-1185">Reference proteome</keyword>
<dbReference type="AlphaFoldDB" id="A0A939ES76"/>